<sequence length="36" mass="4017">MQQHCELVGNTLTIESIPTDGRAKSLTRVYTLLTPE</sequence>
<evidence type="ECO:0000313" key="2">
    <source>
        <dbReference type="Proteomes" id="UP001152888"/>
    </source>
</evidence>
<protein>
    <submittedName>
        <fullName evidence="1">Uncharacterized protein</fullName>
    </submittedName>
</protein>
<gene>
    <name evidence="1" type="ORF">ACAOBT_LOCUS32067</name>
</gene>
<keyword evidence="2" id="KW-1185">Reference proteome</keyword>
<comment type="caution">
    <text evidence="1">The sequence shown here is derived from an EMBL/GenBank/DDBJ whole genome shotgun (WGS) entry which is preliminary data.</text>
</comment>
<evidence type="ECO:0000313" key="1">
    <source>
        <dbReference type="EMBL" id="CAH2011254.1"/>
    </source>
</evidence>
<organism evidence="1 2">
    <name type="scientific">Acanthoscelides obtectus</name>
    <name type="common">Bean weevil</name>
    <name type="synonym">Bruchus obtectus</name>
    <dbReference type="NCBI Taxonomy" id="200917"/>
    <lineage>
        <taxon>Eukaryota</taxon>
        <taxon>Metazoa</taxon>
        <taxon>Ecdysozoa</taxon>
        <taxon>Arthropoda</taxon>
        <taxon>Hexapoda</taxon>
        <taxon>Insecta</taxon>
        <taxon>Pterygota</taxon>
        <taxon>Neoptera</taxon>
        <taxon>Endopterygota</taxon>
        <taxon>Coleoptera</taxon>
        <taxon>Polyphaga</taxon>
        <taxon>Cucujiformia</taxon>
        <taxon>Chrysomeloidea</taxon>
        <taxon>Chrysomelidae</taxon>
        <taxon>Bruchinae</taxon>
        <taxon>Bruchini</taxon>
        <taxon>Acanthoscelides</taxon>
    </lineage>
</organism>
<reference evidence="1" key="1">
    <citation type="submission" date="2022-03" db="EMBL/GenBank/DDBJ databases">
        <authorList>
            <person name="Sayadi A."/>
        </authorList>
    </citation>
    <scope>NUCLEOTIDE SEQUENCE</scope>
</reference>
<proteinExistence type="predicted"/>
<dbReference type="EMBL" id="CAKOFQ010008052">
    <property type="protein sequence ID" value="CAH2011254.1"/>
    <property type="molecule type" value="Genomic_DNA"/>
</dbReference>
<accession>A0A9P0MF50</accession>
<dbReference type="AlphaFoldDB" id="A0A9P0MF50"/>
<name>A0A9P0MF50_ACAOB</name>
<dbReference type="Proteomes" id="UP001152888">
    <property type="component" value="Unassembled WGS sequence"/>
</dbReference>